<accession>A0A172WV68</accession>
<sequence length="86" mass="9732">MPIYRLNIHRDQKHLGHFESDTPWALEAVHDIAQRLPAAEGYCIEMQVSEGERRYLEVGPGGIRVLGTEHSFRSVTPRPSLLAPVK</sequence>
<name>A0A172WV68_STUST</name>
<gene>
    <name evidence="1" type="ORF">PS273GM_20460</name>
</gene>
<dbReference type="EMBL" id="CP015641">
    <property type="protein sequence ID" value="ANF27333.1"/>
    <property type="molecule type" value="Genomic_DNA"/>
</dbReference>
<reference evidence="1 2" key="1">
    <citation type="submission" date="2016-05" db="EMBL/GenBank/DDBJ databases">
        <title>Genome sequence of Pseudomonas stutzeri 273 and identification of the exopolysaccharide biosynthesis locus.</title>
        <authorList>
            <person name="Wu S."/>
            <person name="Sun C."/>
        </authorList>
    </citation>
    <scope>NUCLEOTIDE SEQUENCE [LARGE SCALE GENOMIC DNA]</scope>
    <source>
        <strain evidence="1 2">273</strain>
    </source>
</reference>
<evidence type="ECO:0000313" key="2">
    <source>
        <dbReference type="Proteomes" id="UP000077787"/>
    </source>
</evidence>
<dbReference type="AlphaFoldDB" id="A0A172WV68"/>
<dbReference type="Proteomes" id="UP000077787">
    <property type="component" value="Chromosome"/>
</dbReference>
<protein>
    <submittedName>
        <fullName evidence="1">Cytoplasmic protein</fullName>
    </submittedName>
</protein>
<dbReference type="RefSeq" id="WP_045426944.1">
    <property type="nucleotide sequence ID" value="NZ_CP015641.1"/>
</dbReference>
<evidence type="ECO:0000313" key="1">
    <source>
        <dbReference type="EMBL" id="ANF27333.1"/>
    </source>
</evidence>
<proteinExistence type="predicted"/>
<organism evidence="1 2">
    <name type="scientific">Stutzerimonas stutzeri</name>
    <name type="common">Pseudomonas stutzeri</name>
    <dbReference type="NCBI Taxonomy" id="316"/>
    <lineage>
        <taxon>Bacteria</taxon>
        <taxon>Pseudomonadati</taxon>
        <taxon>Pseudomonadota</taxon>
        <taxon>Gammaproteobacteria</taxon>
        <taxon>Pseudomonadales</taxon>
        <taxon>Pseudomonadaceae</taxon>
        <taxon>Stutzerimonas</taxon>
    </lineage>
</organism>
<dbReference type="OrthoDB" id="6579773at2"/>